<dbReference type="OrthoDB" id="9815897at2"/>
<dbReference type="RefSeq" id="WP_125012628.1">
    <property type="nucleotide sequence ID" value="NZ_RQVR01000008.1"/>
</dbReference>
<dbReference type="AlphaFoldDB" id="A0A3P3W9L1"/>
<keyword evidence="1" id="KW-0812">Transmembrane</keyword>
<organism evidence="2 3">
    <name type="scientific">Flavobacterium macacae</name>
    <dbReference type="NCBI Taxonomy" id="2488993"/>
    <lineage>
        <taxon>Bacteria</taxon>
        <taxon>Pseudomonadati</taxon>
        <taxon>Bacteroidota</taxon>
        <taxon>Flavobacteriia</taxon>
        <taxon>Flavobacteriales</taxon>
        <taxon>Flavobacteriaceae</taxon>
        <taxon>Flavobacterium</taxon>
    </lineage>
</organism>
<sequence>MEEYMLPCLSKRYFGLECMGCGSQRALFMVFKGDFADAFYMFPAIYTTLLFVIVVGLNFIDRARNYHKLIISSAIINAIIMVGAFLFKISNH</sequence>
<gene>
    <name evidence="2" type="ORF">EG849_08345</name>
</gene>
<dbReference type="Pfam" id="PF10825">
    <property type="entry name" value="DUF2752"/>
    <property type="match status" value="1"/>
</dbReference>
<dbReference type="EMBL" id="RQVR01000008">
    <property type="protein sequence ID" value="RRJ91394.1"/>
    <property type="molecule type" value="Genomic_DNA"/>
</dbReference>
<keyword evidence="1" id="KW-1133">Transmembrane helix</keyword>
<comment type="caution">
    <text evidence="2">The sequence shown here is derived from an EMBL/GenBank/DDBJ whole genome shotgun (WGS) entry which is preliminary data.</text>
</comment>
<keyword evidence="1" id="KW-0472">Membrane</keyword>
<feature type="transmembrane region" description="Helical" evidence="1">
    <location>
        <begin position="69"/>
        <end position="89"/>
    </location>
</feature>
<accession>A0A3P3W9L1</accession>
<keyword evidence="3" id="KW-1185">Reference proteome</keyword>
<evidence type="ECO:0000313" key="3">
    <source>
        <dbReference type="Proteomes" id="UP000271937"/>
    </source>
</evidence>
<feature type="transmembrane region" description="Helical" evidence="1">
    <location>
        <begin position="38"/>
        <end position="57"/>
    </location>
</feature>
<evidence type="ECO:0000313" key="2">
    <source>
        <dbReference type="EMBL" id="RRJ91394.1"/>
    </source>
</evidence>
<proteinExistence type="predicted"/>
<reference evidence="2 3" key="1">
    <citation type="submission" date="2018-11" db="EMBL/GenBank/DDBJ databases">
        <title>Flavobacterium sp. nov., YIM 102600 draft genome.</title>
        <authorList>
            <person name="Li G."/>
            <person name="Jiang Y."/>
        </authorList>
    </citation>
    <scope>NUCLEOTIDE SEQUENCE [LARGE SCALE GENOMIC DNA]</scope>
    <source>
        <strain evidence="2 3">YIM 102600</strain>
    </source>
</reference>
<dbReference type="Proteomes" id="UP000271937">
    <property type="component" value="Unassembled WGS sequence"/>
</dbReference>
<evidence type="ECO:0000256" key="1">
    <source>
        <dbReference type="SAM" id="Phobius"/>
    </source>
</evidence>
<dbReference type="InterPro" id="IPR021215">
    <property type="entry name" value="DUF2752"/>
</dbReference>
<name>A0A3P3W9L1_9FLAO</name>
<protein>
    <submittedName>
        <fullName evidence="2">DUF2752 domain-containing protein</fullName>
    </submittedName>
</protein>